<dbReference type="InterPro" id="IPR006143">
    <property type="entry name" value="RND_pump_MFP"/>
</dbReference>
<evidence type="ECO:0000313" key="9">
    <source>
        <dbReference type="Proteomes" id="UP000008207"/>
    </source>
</evidence>
<dbReference type="Proteomes" id="UP000008207">
    <property type="component" value="Chromosome"/>
</dbReference>
<organism evidence="8 9">
    <name type="scientific">Methylobacterium nodulans (strain LMG 21967 / CNCM I-2342 / ORS 2060)</name>
    <dbReference type="NCBI Taxonomy" id="460265"/>
    <lineage>
        <taxon>Bacteria</taxon>
        <taxon>Pseudomonadati</taxon>
        <taxon>Pseudomonadota</taxon>
        <taxon>Alphaproteobacteria</taxon>
        <taxon>Hyphomicrobiales</taxon>
        <taxon>Methylobacteriaceae</taxon>
        <taxon>Methylobacterium</taxon>
    </lineage>
</organism>
<evidence type="ECO:0000256" key="1">
    <source>
        <dbReference type="ARBA" id="ARBA00004196"/>
    </source>
</evidence>
<dbReference type="Pfam" id="PF25917">
    <property type="entry name" value="BSH_RND"/>
    <property type="match status" value="1"/>
</dbReference>
<dbReference type="eggNOG" id="COG0845">
    <property type="taxonomic scope" value="Bacteria"/>
</dbReference>
<dbReference type="EMBL" id="CP001349">
    <property type="protein sequence ID" value="ACL59311.1"/>
    <property type="molecule type" value="Genomic_DNA"/>
</dbReference>
<comment type="subcellular location">
    <subcellularLocation>
        <location evidence="1">Cell envelope</location>
    </subcellularLocation>
</comment>
<dbReference type="GO" id="GO:0046677">
    <property type="term" value="P:response to antibiotic"/>
    <property type="evidence" value="ECO:0007669"/>
    <property type="project" value="TreeGrafter"/>
</dbReference>
<dbReference type="PANTHER" id="PTHR30158:SF3">
    <property type="entry name" value="MULTIDRUG EFFLUX PUMP SUBUNIT ACRA-RELATED"/>
    <property type="match status" value="1"/>
</dbReference>
<dbReference type="PANTHER" id="PTHR30158">
    <property type="entry name" value="ACRA/E-RELATED COMPONENT OF DRUG EFFLUX TRANSPORTER"/>
    <property type="match status" value="1"/>
</dbReference>
<dbReference type="Pfam" id="PF25967">
    <property type="entry name" value="RND-MFP_C"/>
    <property type="match status" value="1"/>
</dbReference>
<dbReference type="STRING" id="460265.Mnod_4441"/>
<dbReference type="InterPro" id="IPR058626">
    <property type="entry name" value="MdtA-like_b-barrel"/>
</dbReference>
<sequence length="416" mass="44325">MTRLLLLLVAALGTGAGVMVYRHGGDSRAAWETTRSALPPSLAQHLPLAFTPPPPKAPAAPPRVTVGTVAAGSVDLPLTRTAVGWIEPIATVVVRPRIDGVITEQLARDGQMVKAGEVLYRLDDRELRAQIARNEAALARDEATRTRTQNDMRRVGELLSRNSASQAQFDLAAAEAKVAAANVEAAKAALDADRVRLDYTTIRAPIAGRLGTVRVTAGNLVKGNESAGTGLVTITQMKPLRATFSLPERELDRLREALARPQTAPVRVFSSGSDAVLATGRLSFVDSSVDQASGTVTAWALFPNEDERLWPGQYVRVEIDLGRRPNTVTVPQVAVQPGQDGSYAWVVRPDGIIERRAVEVLSAAGGVAALTRGVRAGERVVVEGQARAREGLAVVERPQDVPPDAQAAAGQRTRIE</sequence>
<dbReference type="NCBIfam" id="TIGR01730">
    <property type="entry name" value="RND_mfp"/>
    <property type="match status" value="1"/>
</dbReference>
<evidence type="ECO:0000259" key="6">
    <source>
        <dbReference type="Pfam" id="PF25944"/>
    </source>
</evidence>
<feature type="region of interest" description="Disordered" evidence="3">
    <location>
        <begin position="397"/>
        <end position="416"/>
    </location>
</feature>
<keyword evidence="9" id="KW-1185">Reference proteome</keyword>
<comment type="similarity">
    <text evidence="2">Belongs to the membrane fusion protein (MFP) (TC 8.A.1) family.</text>
</comment>
<dbReference type="OrthoDB" id="9783047at2"/>
<dbReference type="InterPro" id="IPR058627">
    <property type="entry name" value="MdtA-like_C"/>
</dbReference>
<dbReference type="Gene3D" id="1.10.287.470">
    <property type="entry name" value="Helix hairpin bin"/>
    <property type="match status" value="1"/>
</dbReference>
<dbReference type="GO" id="GO:0005886">
    <property type="term" value="C:plasma membrane"/>
    <property type="evidence" value="ECO:0007669"/>
    <property type="project" value="TreeGrafter"/>
</dbReference>
<dbReference type="InterPro" id="IPR058625">
    <property type="entry name" value="MdtA-like_BSH"/>
</dbReference>
<feature type="domain" description="Multidrug resistance protein MdtA-like C-terminal permuted SH3" evidence="7">
    <location>
        <begin position="326"/>
        <end position="385"/>
    </location>
</feature>
<dbReference type="RefSeq" id="WP_015930950.1">
    <property type="nucleotide sequence ID" value="NC_011894.1"/>
</dbReference>
<evidence type="ECO:0000256" key="3">
    <source>
        <dbReference type="SAM" id="MobiDB-lite"/>
    </source>
</evidence>
<dbReference type="Pfam" id="PF25944">
    <property type="entry name" value="Beta-barrel_RND"/>
    <property type="match status" value="1"/>
</dbReference>
<dbReference type="GO" id="GO:0022857">
    <property type="term" value="F:transmembrane transporter activity"/>
    <property type="evidence" value="ECO:0007669"/>
    <property type="project" value="InterPro"/>
</dbReference>
<reference evidence="8 9" key="1">
    <citation type="submission" date="2009-01" db="EMBL/GenBank/DDBJ databases">
        <title>Complete sequence of chromosome of Methylobacterium nodulans ORS 2060.</title>
        <authorList>
            <consortium name="US DOE Joint Genome Institute"/>
            <person name="Lucas S."/>
            <person name="Copeland A."/>
            <person name="Lapidus A."/>
            <person name="Glavina del Rio T."/>
            <person name="Dalin E."/>
            <person name="Tice H."/>
            <person name="Bruce D."/>
            <person name="Goodwin L."/>
            <person name="Pitluck S."/>
            <person name="Sims D."/>
            <person name="Brettin T."/>
            <person name="Detter J.C."/>
            <person name="Han C."/>
            <person name="Larimer F."/>
            <person name="Land M."/>
            <person name="Hauser L."/>
            <person name="Kyrpides N."/>
            <person name="Ivanova N."/>
            <person name="Marx C.J."/>
            <person name="Richardson P."/>
        </authorList>
    </citation>
    <scope>NUCLEOTIDE SEQUENCE [LARGE SCALE GENOMIC DNA]</scope>
    <source>
        <strain evidence="9">LMG 21967 / CNCM I-2342 / ORS 2060</strain>
    </source>
</reference>
<name>B8IBQ7_METNO</name>
<dbReference type="KEGG" id="mno:Mnod_4441"/>
<evidence type="ECO:0000313" key="8">
    <source>
        <dbReference type="EMBL" id="ACL59311.1"/>
    </source>
</evidence>
<dbReference type="Pfam" id="PF25876">
    <property type="entry name" value="HH_MFP_RND"/>
    <property type="match status" value="1"/>
</dbReference>
<evidence type="ECO:0000256" key="2">
    <source>
        <dbReference type="ARBA" id="ARBA00009477"/>
    </source>
</evidence>
<proteinExistence type="inferred from homology"/>
<evidence type="ECO:0000259" key="4">
    <source>
        <dbReference type="Pfam" id="PF25876"/>
    </source>
</evidence>
<evidence type="ECO:0000259" key="5">
    <source>
        <dbReference type="Pfam" id="PF25917"/>
    </source>
</evidence>
<dbReference type="InterPro" id="IPR058624">
    <property type="entry name" value="MdtA-like_HH"/>
</dbReference>
<dbReference type="Gene3D" id="2.40.50.100">
    <property type="match status" value="1"/>
</dbReference>
<feature type="domain" description="Multidrug resistance protein MdtA-like barrel-sandwich hybrid" evidence="5">
    <location>
        <begin position="91"/>
        <end position="228"/>
    </location>
</feature>
<protein>
    <submittedName>
        <fullName evidence="8">Efflux transporter, RND family, MFP subunit</fullName>
    </submittedName>
</protein>
<accession>B8IBQ7</accession>
<dbReference type="HOGENOM" id="CLU_018816_2_0_5"/>
<evidence type="ECO:0000259" key="7">
    <source>
        <dbReference type="Pfam" id="PF25967"/>
    </source>
</evidence>
<feature type="domain" description="Multidrug resistance protein MdtA-like beta-barrel" evidence="6">
    <location>
        <begin position="242"/>
        <end position="322"/>
    </location>
</feature>
<dbReference type="Gene3D" id="2.40.30.170">
    <property type="match status" value="1"/>
</dbReference>
<dbReference type="Gene3D" id="2.40.420.20">
    <property type="match status" value="1"/>
</dbReference>
<gene>
    <name evidence="8" type="ordered locus">Mnod_4441</name>
</gene>
<dbReference type="AlphaFoldDB" id="B8IBQ7"/>
<dbReference type="GO" id="GO:0030313">
    <property type="term" value="C:cell envelope"/>
    <property type="evidence" value="ECO:0007669"/>
    <property type="project" value="UniProtKB-SubCell"/>
</dbReference>
<feature type="domain" description="Multidrug resistance protein MdtA-like alpha-helical hairpin" evidence="4">
    <location>
        <begin position="133"/>
        <end position="200"/>
    </location>
</feature>
<dbReference type="SUPFAM" id="SSF111369">
    <property type="entry name" value="HlyD-like secretion proteins"/>
    <property type="match status" value="1"/>
</dbReference>